<gene>
    <name evidence="1" type="ORF">DERP_013801</name>
</gene>
<sequence length="64" mass="7331">MERPFISNIGSIKLIIITIIFDNDSDDPISDQQSLPTLPPCFDITKKMDTMLEMIENSFKELII</sequence>
<reference evidence="1 2" key="2">
    <citation type="journal article" date="2022" name="Mol. Biol. Evol.">
        <title>Comparative Genomics Reveals Insights into the Divergent Evolution of Astigmatic Mites and Household Pest Adaptations.</title>
        <authorList>
            <person name="Xiong Q."/>
            <person name="Wan A.T."/>
            <person name="Liu X."/>
            <person name="Fung C.S."/>
            <person name="Xiao X."/>
            <person name="Malainual N."/>
            <person name="Hou J."/>
            <person name="Wang L."/>
            <person name="Wang M."/>
            <person name="Yang K.Y."/>
            <person name="Cui Y."/>
            <person name="Leung E.L."/>
            <person name="Nong W."/>
            <person name="Shin S.K."/>
            <person name="Au S.W."/>
            <person name="Jeong K.Y."/>
            <person name="Chew F.T."/>
            <person name="Hui J.H."/>
            <person name="Leung T.F."/>
            <person name="Tungtrongchitr A."/>
            <person name="Zhong N."/>
            <person name="Liu Z."/>
            <person name="Tsui S.K."/>
        </authorList>
    </citation>
    <scope>NUCLEOTIDE SEQUENCE [LARGE SCALE GENOMIC DNA]</scope>
    <source>
        <strain evidence="1">Derp</strain>
    </source>
</reference>
<protein>
    <submittedName>
        <fullName evidence="1">Uncharacterized protein</fullName>
    </submittedName>
</protein>
<dbReference type="Proteomes" id="UP000887458">
    <property type="component" value="Unassembled WGS sequence"/>
</dbReference>
<reference evidence="1 2" key="1">
    <citation type="journal article" date="2018" name="J. Allergy Clin. Immunol.">
        <title>High-quality assembly of Dermatophagoides pteronyssinus genome and transcriptome reveals a wide range of novel allergens.</title>
        <authorList>
            <person name="Liu X.Y."/>
            <person name="Yang K.Y."/>
            <person name="Wang M.Q."/>
            <person name="Kwok J.S."/>
            <person name="Zeng X."/>
            <person name="Yang Z."/>
            <person name="Xiao X.J."/>
            <person name="Lau C.P."/>
            <person name="Li Y."/>
            <person name="Huang Z.M."/>
            <person name="Ba J.G."/>
            <person name="Yim A.K."/>
            <person name="Ouyang C.Y."/>
            <person name="Ngai S.M."/>
            <person name="Chan T.F."/>
            <person name="Leung E.L."/>
            <person name="Liu L."/>
            <person name="Liu Z.G."/>
            <person name="Tsui S.K."/>
        </authorList>
    </citation>
    <scope>NUCLEOTIDE SEQUENCE [LARGE SCALE GENOMIC DNA]</scope>
    <source>
        <strain evidence="1">Derp</strain>
    </source>
</reference>
<dbReference type="EMBL" id="NJHN03000050">
    <property type="protein sequence ID" value="KAH9420353.1"/>
    <property type="molecule type" value="Genomic_DNA"/>
</dbReference>
<keyword evidence="2" id="KW-1185">Reference proteome</keyword>
<proteinExistence type="predicted"/>
<evidence type="ECO:0000313" key="2">
    <source>
        <dbReference type="Proteomes" id="UP000887458"/>
    </source>
</evidence>
<name>A0ABQ8JCL4_DERPT</name>
<organism evidence="1 2">
    <name type="scientific">Dermatophagoides pteronyssinus</name>
    <name type="common">European house dust mite</name>
    <dbReference type="NCBI Taxonomy" id="6956"/>
    <lineage>
        <taxon>Eukaryota</taxon>
        <taxon>Metazoa</taxon>
        <taxon>Ecdysozoa</taxon>
        <taxon>Arthropoda</taxon>
        <taxon>Chelicerata</taxon>
        <taxon>Arachnida</taxon>
        <taxon>Acari</taxon>
        <taxon>Acariformes</taxon>
        <taxon>Sarcoptiformes</taxon>
        <taxon>Astigmata</taxon>
        <taxon>Psoroptidia</taxon>
        <taxon>Analgoidea</taxon>
        <taxon>Pyroglyphidae</taxon>
        <taxon>Dermatophagoidinae</taxon>
        <taxon>Dermatophagoides</taxon>
    </lineage>
</organism>
<evidence type="ECO:0000313" key="1">
    <source>
        <dbReference type="EMBL" id="KAH9420353.1"/>
    </source>
</evidence>
<comment type="caution">
    <text evidence="1">The sequence shown here is derived from an EMBL/GenBank/DDBJ whole genome shotgun (WGS) entry which is preliminary data.</text>
</comment>
<accession>A0ABQ8JCL4</accession>